<name>A0ACB8DH03_DERSI</name>
<sequence length="796" mass="87611">MDDGTAWALLCRRYNVVLLHLWESCGLLGIPYATAQRIFASLGTNAYSDVGTPVQKLHLHLPKYSFLMKCAAPSKVNRDLVEGSREPGTSGADQPAFRGDRRAWMSRNNSERPLRTQTTAASDVRQGDPDEDSEGSRCSGVEKEATTAVDEPVVPTFVSDEAPRSCSRPSRQGSSDSLRSSQAPSTCNEPPAAEAARSQHGCSVSTEHEACTVWPTPLLESTAESPETSAPGSADFLPFFCVRNILNFNKKASKRNLFHRRSNEDVSESEIEDIELDVLKWETYESSHEVPQKYKGRTVMPHGCSQRPHSDVNQKMKTCTVCEITTYEPPADSFAVELELARLTNELSPHSPADDQGDEHSDEDEGVRDRGLWSTLFDGRTRRLSLDLMSADEIEIGEKVAAWDPSQEDNYALQSPGELELYDLEITDPRDTQASQKPAAFRACTDHAVDRTLSQSFKKALPAATPDHGLYDDLKWMFEESDKSEDEPTRGILAERLSQRGPKQRFGRMSPKRISKVPAAAIAVSSVDRKPQSKPCEPLETRHVNFLPTLCTPSTSTTRFPFQMPHDSQSLQETTEEFSIGSCSPPYSQNEQKQLELVECPNESGALEVRSVGTQSKAESFDDAPASEALVAASRSGGSIIARAGGIVAVVEDVAKTEDEVLLDQTALRAPSKRRKKRRKHGKRKSHQKKRLAKIKKKERKAAAARKETHVESKGESPGTTAGTSAVRQLLPRTHTELALEWGLSCSLSGVGSGLRASEFQDDEVQIQDTGDVTICIRTSTRTKAAMLWPFGPPAD</sequence>
<organism evidence="1 2">
    <name type="scientific">Dermacentor silvarum</name>
    <name type="common">Tick</name>
    <dbReference type="NCBI Taxonomy" id="543639"/>
    <lineage>
        <taxon>Eukaryota</taxon>
        <taxon>Metazoa</taxon>
        <taxon>Ecdysozoa</taxon>
        <taxon>Arthropoda</taxon>
        <taxon>Chelicerata</taxon>
        <taxon>Arachnida</taxon>
        <taxon>Acari</taxon>
        <taxon>Parasitiformes</taxon>
        <taxon>Ixodida</taxon>
        <taxon>Ixodoidea</taxon>
        <taxon>Ixodidae</taxon>
        <taxon>Rhipicephalinae</taxon>
        <taxon>Dermacentor</taxon>
    </lineage>
</organism>
<comment type="caution">
    <text evidence="1">The sequence shown here is derived from an EMBL/GenBank/DDBJ whole genome shotgun (WGS) entry which is preliminary data.</text>
</comment>
<protein>
    <submittedName>
        <fullName evidence="1">Uncharacterized protein</fullName>
    </submittedName>
</protein>
<evidence type="ECO:0000313" key="2">
    <source>
        <dbReference type="Proteomes" id="UP000821865"/>
    </source>
</evidence>
<keyword evidence="2" id="KW-1185">Reference proteome</keyword>
<reference evidence="1" key="1">
    <citation type="submission" date="2020-05" db="EMBL/GenBank/DDBJ databases">
        <title>Large-scale comparative analyses of tick genomes elucidate their genetic diversity and vector capacities.</title>
        <authorList>
            <person name="Jia N."/>
            <person name="Wang J."/>
            <person name="Shi W."/>
            <person name="Du L."/>
            <person name="Sun Y."/>
            <person name="Zhan W."/>
            <person name="Jiang J."/>
            <person name="Wang Q."/>
            <person name="Zhang B."/>
            <person name="Ji P."/>
            <person name="Sakyi L.B."/>
            <person name="Cui X."/>
            <person name="Yuan T."/>
            <person name="Jiang B."/>
            <person name="Yang W."/>
            <person name="Lam T.T.-Y."/>
            <person name="Chang Q."/>
            <person name="Ding S."/>
            <person name="Wang X."/>
            <person name="Zhu J."/>
            <person name="Ruan X."/>
            <person name="Zhao L."/>
            <person name="Wei J."/>
            <person name="Que T."/>
            <person name="Du C."/>
            <person name="Cheng J."/>
            <person name="Dai P."/>
            <person name="Han X."/>
            <person name="Huang E."/>
            <person name="Gao Y."/>
            <person name="Liu J."/>
            <person name="Shao H."/>
            <person name="Ye R."/>
            <person name="Li L."/>
            <person name="Wei W."/>
            <person name="Wang X."/>
            <person name="Wang C."/>
            <person name="Yang T."/>
            <person name="Huo Q."/>
            <person name="Li W."/>
            <person name="Guo W."/>
            <person name="Chen H."/>
            <person name="Zhou L."/>
            <person name="Ni X."/>
            <person name="Tian J."/>
            <person name="Zhou Y."/>
            <person name="Sheng Y."/>
            <person name="Liu T."/>
            <person name="Pan Y."/>
            <person name="Xia L."/>
            <person name="Li J."/>
            <person name="Zhao F."/>
            <person name="Cao W."/>
        </authorList>
    </citation>
    <scope>NUCLEOTIDE SEQUENCE</scope>
    <source>
        <strain evidence="1">Dsil-2018</strain>
    </source>
</reference>
<evidence type="ECO:0000313" key="1">
    <source>
        <dbReference type="EMBL" id="KAH7967273.1"/>
    </source>
</evidence>
<accession>A0ACB8DH03</accession>
<proteinExistence type="predicted"/>
<gene>
    <name evidence="1" type="ORF">HPB49_023805</name>
</gene>
<dbReference type="Proteomes" id="UP000821865">
    <property type="component" value="Chromosome 2"/>
</dbReference>
<dbReference type="EMBL" id="CM023471">
    <property type="protein sequence ID" value="KAH7967273.1"/>
    <property type="molecule type" value="Genomic_DNA"/>
</dbReference>